<dbReference type="RefSeq" id="WP_279859896.1">
    <property type="nucleotide sequence ID" value="NZ_JAODZU010000006.1"/>
</dbReference>
<evidence type="ECO:0000259" key="1">
    <source>
        <dbReference type="Pfam" id="PF07157"/>
    </source>
</evidence>
<evidence type="ECO:0000313" key="3">
    <source>
        <dbReference type="Proteomes" id="UP001158297"/>
    </source>
</evidence>
<reference evidence="2" key="1">
    <citation type="submission" date="2022-09" db="EMBL/GenBank/DDBJ databases">
        <title>Intensive care unit water sources are persistently colonized with multi-drug resistant bacteria and are the site of extensive horizontal gene transfer of antibiotic resistance genes.</title>
        <authorList>
            <person name="Diorio-Toth L."/>
        </authorList>
    </citation>
    <scope>NUCLEOTIDE SEQUENCE</scope>
    <source>
        <strain evidence="2">GD04130</strain>
    </source>
</reference>
<gene>
    <name evidence="2" type="ORF">N7330_06925</name>
</gene>
<comment type="caution">
    <text evidence="2">The sequence shown here is derived from an EMBL/GenBank/DDBJ whole genome shotgun (WGS) entry which is preliminary data.</text>
</comment>
<accession>A0AA42HRD5</accession>
<evidence type="ECO:0000313" key="2">
    <source>
        <dbReference type="EMBL" id="MDH0362788.1"/>
    </source>
</evidence>
<proteinExistence type="predicted"/>
<dbReference type="InterPro" id="IPR009826">
    <property type="entry name" value="DNA_circ_N"/>
</dbReference>
<dbReference type="Pfam" id="PF07157">
    <property type="entry name" value="DNA_circ_N"/>
    <property type="match status" value="1"/>
</dbReference>
<dbReference type="AlphaFoldDB" id="A0AA42HRD5"/>
<protein>
    <submittedName>
        <fullName evidence="2">DNA circularization N-terminal domain-containing protein</fullName>
    </submittedName>
</protein>
<sequence length="415" mass="43515">MSDWRKQLQPASFKGVPFEVLSDSSTFGRRIQVHEFVQRDQPYCEDLGRITRRFSVNAFFGGDDCLDKRDAFLAAIDEDATGELVLPTWGAMQATALPGSVDTSREDGGVVWISLEFVESGDKGYPVATPATDAQLGDAAGGVLDAGSNWFTDAMGAVDTARVNIAAMTSSVAAAYGLVTGTIGTITRTVASAADLANMVLNAPANFVLAVRASVGSVRTSLSGIDPAQALSSLRSAAGNSRSMGYVNPAGGAHTVAAVQAVNELARSAALTVALDAASQLPVQRATAPAMALPVWQQAAQALERPLVLYAPDVLAARDVLDAALWDALQGGNGRPPLDVLKALQDARVKARRHLAQAAGAAVPTVQITPPAMLPALVLAHRQWGDATRAAEIVQRNRLRHPGFVPPQPLQVARE</sequence>
<feature type="domain" description="DNA circulation N-terminal" evidence="1">
    <location>
        <begin position="8"/>
        <end position="93"/>
    </location>
</feature>
<dbReference type="EMBL" id="JAODZU010000006">
    <property type="protein sequence ID" value="MDH0362788.1"/>
    <property type="molecule type" value="Genomic_DNA"/>
</dbReference>
<dbReference type="Proteomes" id="UP001158297">
    <property type="component" value="Unassembled WGS sequence"/>
</dbReference>
<name>A0AA42HRD5_9BURK</name>
<organism evidence="2 3">
    <name type="scientific">Comamonas aquatica</name>
    <dbReference type="NCBI Taxonomy" id="225991"/>
    <lineage>
        <taxon>Bacteria</taxon>
        <taxon>Pseudomonadati</taxon>
        <taxon>Pseudomonadota</taxon>
        <taxon>Betaproteobacteria</taxon>
        <taxon>Burkholderiales</taxon>
        <taxon>Comamonadaceae</taxon>
        <taxon>Comamonas</taxon>
    </lineage>
</organism>